<feature type="repeat" description="PPR" evidence="1">
    <location>
        <begin position="489"/>
        <end position="523"/>
    </location>
</feature>
<dbReference type="InterPro" id="IPR002885">
    <property type="entry name" value="PPR_rpt"/>
</dbReference>
<dbReference type="Proteomes" id="UP000070444">
    <property type="component" value="Unassembled WGS sequence"/>
</dbReference>
<protein>
    <recommendedName>
        <fullName evidence="4">Pentacotripeptide-repeat region of PRORP domain-containing protein</fullName>
    </recommendedName>
</protein>
<reference evidence="2 3" key="1">
    <citation type="journal article" date="2015" name="Genome Biol. Evol.">
        <title>Phylogenomic analyses indicate that early fungi evolved digesting cell walls of algal ancestors of land plants.</title>
        <authorList>
            <person name="Chang Y."/>
            <person name="Wang S."/>
            <person name="Sekimoto S."/>
            <person name="Aerts A.L."/>
            <person name="Choi C."/>
            <person name="Clum A."/>
            <person name="LaButti K.M."/>
            <person name="Lindquist E.A."/>
            <person name="Yee Ngan C."/>
            <person name="Ohm R.A."/>
            <person name="Salamov A.A."/>
            <person name="Grigoriev I.V."/>
            <person name="Spatafora J.W."/>
            <person name="Berbee M.L."/>
        </authorList>
    </citation>
    <scope>NUCLEOTIDE SEQUENCE [LARGE SCALE GENOMIC DNA]</scope>
    <source>
        <strain evidence="2 3">NRRL 28638</strain>
    </source>
</reference>
<dbReference type="EMBL" id="KQ964503">
    <property type="protein sequence ID" value="KXN70395.1"/>
    <property type="molecule type" value="Genomic_DNA"/>
</dbReference>
<organism evidence="2 3">
    <name type="scientific">Conidiobolus coronatus (strain ATCC 28846 / CBS 209.66 / NRRL 28638)</name>
    <name type="common">Delacroixia coronata</name>
    <dbReference type="NCBI Taxonomy" id="796925"/>
    <lineage>
        <taxon>Eukaryota</taxon>
        <taxon>Fungi</taxon>
        <taxon>Fungi incertae sedis</taxon>
        <taxon>Zoopagomycota</taxon>
        <taxon>Entomophthoromycotina</taxon>
        <taxon>Entomophthoromycetes</taxon>
        <taxon>Entomophthorales</taxon>
        <taxon>Ancylistaceae</taxon>
        <taxon>Conidiobolus</taxon>
    </lineage>
</organism>
<dbReference type="AlphaFoldDB" id="A0A137P5W0"/>
<evidence type="ECO:0000256" key="1">
    <source>
        <dbReference type="PROSITE-ProRule" id="PRU00708"/>
    </source>
</evidence>
<dbReference type="InterPro" id="IPR011990">
    <property type="entry name" value="TPR-like_helical_dom_sf"/>
</dbReference>
<accession>A0A137P5W0</accession>
<evidence type="ECO:0008006" key="4">
    <source>
        <dbReference type="Google" id="ProtNLM"/>
    </source>
</evidence>
<dbReference type="NCBIfam" id="TIGR00756">
    <property type="entry name" value="PPR"/>
    <property type="match status" value="1"/>
</dbReference>
<dbReference type="Gene3D" id="1.25.40.10">
    <property type="entry name" value="Tetratricopeptide repeat domain"/>
    <property type="match status" value="1"/>
</dbReference>
<evidence type="ECO:0000313" key="3">
    <source>
        <dbReference type="Proteomes" id="UP000070444"/>
    </source>
</evidence>
<keyword evidence="3" id="KW-1185">Reference proteome</keyword>
<sequence>MSRIYLINPSNSIIKSSLRSFQSPPYLIRWVKTRCMHRVDIQVRTVATKAIQEVDRLLVDSEIQYTCEKESHKQLSNQENAIQTSTYKFIGDAEELRNIEVSENNIQALLDTITTTTSKDAKYSILLRVLYILSRLNKKRIDSRLENQISQHMLNFETYQQMELGLILTNYIRYLIGINSTKFLEIVSTRLYSMEKTSLKALFSSIALTCSIDENDLAIKYLMKHTQLPLSDVFSNNEMLHQTIGSDLLESFLRISIPNMKIEQQLLLLNNMIFGYLNQSYFEEAKIIAEYLRKQTESHRNATKSMKILFQSILGHIKLIWRSLTCSKPLIPILAPFIDYSRPLTWLIKNLNHDLKNKKLTPEDLIILLDQEFRVPHSTKERENYLEFQIFVYEAMGNLNLLNRLVDKITHEDITLPSKATRTLLTGFSRRHVKIKDTLETFQKFKELDYPLSILHYLELVRVSSNDSNYYKHISNSISQIRSQGLEFDSKSYNVILKSLLRSNNMDSLTYLLHMMSQDGVYVDCKHLEVILSRCCNHIKNLETIQKTLSIVRDQGIKLSPYGNHLLLEKCFLIKESELADYFVTNVILVQYKEYSGHSYPLVYYFNSVPNTSSFIASSKKLIYMFKDTPISDIILHPTLFRLLDHIALQSQSRECSYLIAEMYDSIFKFIPKTYWPPQILAYLAEEKKINN</sequence>
<proteinExistence type="predicted"/>
<dbReference type="PROSITE" id="PS51375">
    <property type="entry name" value="PPR"/>
    <property type="match status" value="1"/>
</dbReference>
<evidence type="ECO:0000313" key="2">
    <source>
        <dbReference type="EMBL" id="KXN70395.1"/>
    </source>
</evidence>
<name>A0A137P5W0_CONC2</name>
<dbReference type="OrthoDB" id="185373at2759"/>
<gene>
    <name evidence="2" type="ORF">CONCODRAFT_85329</name>
</gene>